<evidence type="ECO:0000313" key="12">
    <source>
        <dbReference type="Proteomes" id="UP000228626"/>
    </source>
</evidence>
<keyword evidence="5" id="KW-0819">tRNA processing</keyword>
<sequence>MRKFTIKSLKDTEKLAEKVAGQLRGGEVIGFIGNLGAGKTTFIQYLAKALGVKNTVNSPTFNIMKTYPLKSLPLAKGGAGGGQFVHIDAYR</sequence>
<dbReference type="InterPro" id="IPR003442">
    <property type="entry name" value="T6A_TsaE"/>
</dbReference>
<evidence type="ECO:0000256" key="6">
    <source>
        <dbReference type="ARBA" id="ARBA00022723"/>
    </source>
</evidence>
<dbReference type="SUPFAM" id="SSF52540">
    <property type="entry name" value="P-loop containing nucleoside triphosphate hydrolases"/>
    <property type="match status" value="1"/>
</dbReference>
<evidence type="ECO:0000256" key="9">
    <source>
        <dbReference type="ARBA" id="ARBA00022842"/>
    </source>
</evidence>
<evidence type="ECO:0000256" key="4">
    <source>
        <dbReference type="ARBA" id="ARBA00022490"/>
    </source>
</evidence>
<dbReference type="InterPro" id="IPR027417">
    <property type="entry name" value="P-loop_NTPase"/>
</dbReference>
<dbReference type="Gene3D" id="3.40.50.300">
    <property type="entry name" value="P-loop containing nucleotide triphosphate hydrolases"/>
    <property type="match status" value="1"/>
</dbReference>
<comment type="similarity">
    <text evidence="2">Belongs to the TsaE family.</text>
</comment>
<keyword evidence="11" id="KW-0808">Transferase</keyword>
<dbReference type="NCBIfam" id="TIGR00150">
    <property type="entry name" value="T6A_YjeE"/>
    <property type="match status" value="1"/>
</dbReference>
<dbReference type="GO" id="GO:0002949">
    <property type="term" value="P:tRNA threonylcarbamoyladenosine modification"/>
    <property type="evidence" value="ECO:0007669"/>
    <property type="project" value="InterPro"/>
</dbReference>
<name>A0A2H0V4I6_9BACT</name>
<dbReference type="GO" id="GO:0016740">
    <property type="term" value="F:transferase activity"/>
    <property type="evidence" value="ECO:0007669"/>
    <property type="project" value="UniProtKB-KW"/>
</dbReference>
<organism evidence="11 12">
    <name type="scientific">Candidatus Falkowbacteria bacterium CG10_big_fil_rev_8_21_14_0_10_43_10</name>
    <dbReference type="NCBI Taxonomy" id="1974567"/>
    <lineage>
        <taxon>Bacteria</taxon>
        <taxon>Candidatus Falkowiibacteriota</taxon>
    </lineage>
</organism>
<dbReference type="GO" id="GO:0005524">
    <property type="term" value="F:ATP binding"/>
    <property type="evidence" value="ECO:0007669"/>
    <property type="project" value="UniProtKB-KW"/>
</dbReference>
<keyword evidence="9" id="KW-0460">Magnesium</keyword>
<accession>A0A2H0V4I6</accession>
<evidence type="ECO:0000256" key="5">
    <source>
        <dbReference type="ARBA" id="ARBA00022694"/>
    </source>
</evidence>
<dbReference type="Pfam" id="PF02367">
    <property type="entry name" value="TsaE"/>
    <property type="match status" value="1"/>
</dbReference>
<evidence type="ECO:0000256" key="3">
    <source>
        <dbReference type="ARBA" id="ARBA00019010"/>
    </source>
</evidence>
<keyword evidence="4" id="KW-0963">Cytoplasm</keyword>
<keyword evidence="8" id="KW-0067">ATP-binding</keyword>
<gene>
    <name evidence="11" type="ORF">COT99_01705</name>
</gene>
<feature type="non-terminal residue" evidence="11">
    <location>
        <position position="91"/>
    </location>
</feature>
<keyword evidence="6" id="KW-0479">Metal-binding</keyword>
<dbReference type="Proteomes" id="UP000228626">
    <property type="component" value="Unassembled WGS sequence"/>
</dbReference>
<comment type="subcellular location">
    <subcellularLocation>
        <location evidence="1">Cytoplasm</location>
    </subcellularLocation>
</comment>
<evidence type="ECO:0000256" key="10">
    <source>
        <dbReference type="ARBA" id="ARBA00032441"/>
    </source>
</evidence>
<dbReference type="EMBL" id="PFAR01000021">
    <property type="protein sequence ID" value="PIR93270.1"/>
    <property type="molecule type" value="Genomic_DNA"/>
</dbReference>
<evidence type="ECO:0000313" key="11">
    <source>
        <dbReference type="EMBL" id="PIR93270.1"/>
    </source>
</evidence>
<evidence type="ECO:0000256" key="2">
    <source>
        <dbReference type="ARBA" id="ARBA00007599"/>
    </source>
</evidence>
<evidence type="ECO:0000256" key="8">
    <source>
        <dbReference type="ARBA" id="ARBA00022840"/>
    </source>
</evidence>
<evidence type="ECO:0000256" key="1">
    <source>
        <dbReference type="ARBA" id="ARBA00004496"/>
    </source>
</evidence>
<dbReference type="GO" id="GO:0005737">
    <property type="term" value="C:cytoplasm"/>
    <property type="evidence" value="ECO:0007669"/>
    <property type="project" value="UniProtKB-SubCell"/>
</dbReference>
<protein>
    <recommendedName>
        <fullName evidence="3">tRNA threonylcarbamoyladenosine biosynthesis protein TsaE</fullName>
    </recommendedName>
    <alternativeName>
        <fullName evidence="10">t(6)A37 threonylcarbamoyladenosine biosynthesis protein TsaE</fullName>
    </alternativeName>
</protein>
<dbReference type="PANTHER" id="PTHR33540">
    <property type="entry name" value="TRNA THREONYLCARBAMOYLADENOSINE BIOSYNTHESIS PROTEIN TSAE"/>
    <property type="match status" value="1"/>
</dbReference>
<dbReference type="PANTHER" id="PTHR33540:SF2">
    <property type="entry name" value="TRNA THREONYLCARBAMOYLADENOSINE BIOSYNTHESIS PROTEIN TSAE"/>
    <property type="match status" value="1"/>
</dbReference>
<dbReference type="GO" id="GO:0046872">
    <property type="term" value="F:metal ion binding"/>
    <property type="evidence" value="ECO:0007669"/>
    <property type="project" value="UniProtKB-KW"/>
</dbReference>
<proteinExistence type="inferred from homology"/>
<evidence type="ECO:0000256" key="7">
    <source>
        <dbReference type="ARBA" id="ARBA00022741"/>
    </source>
</evidence>
<dbReference type="AlphaFoldDB" id="A0A2H0V4I6"/>
<comment type="caution">
    <text evidence="11">The sequence shown here is derived from an EMBL/GenBank/DDBJ whole genome shotgun (WGS) entry which is preliminary data.</text>
</comment>
<reference evidence="12" key="1">
    <citation type="submission" date="2017-09" db="EMBL/GenBank/DDBJ databases">
        <title>Depth-based differentiation of microbial function through sediment-hosted aquifers and enrichment of novel symbionts in the deep terrestrial subsurface.</title>
        <authorList>
            <person name="Probst A.J."/>
            <person name="Ladd B."/>
            <person name="Jarett J.K."/>
            <person name="Geller-Mcgrath D.E."/>
            <person name="Sieber C.M.K."/>
            <person name="Emerson J.B."/>
            <person name="Anantharaman K."/>
            <person name="Thomas B.C."/>
            <person name="Malmstrom R."/>
            <person name="Stieglmeier M."/>
            <person name="Klingl A."/>
            <person name="Woyke T."/>
            <person name="Ryan C.M."/>
            <person name="Banfield J.F."/>
        </authorList>
    </citation>
    <scope>NUCLEOTIDE SEQUENCE [LARGE SCALE GENOMIC DNA]</scope>
</reference>
<keyword evidence="7" id="KW-0547">Nucleotide-binding</keyword>